<geneLocation type="plasmid" evidence="2">
    <name>pCY-VIM</name>
</geneLocation>
<sequence length="59" mass="6971">MNSDPKTAAQRQREYANRQKQMGRRQRSFWLTDEEHQALSKRLKEIRAARNGGDDPDRA</sequence>
<name>A0A076U4A5_ENTCL</name>
<organism evidence="2">
    <name type="scientific">Enterobacter cloacae</name>
    <dbReference type="NCBI Taxonomy" id="550"/>
    <lineage>
        <taxon>Bacteria</taxon>
        <taxon>Pseudomonadati</taxon>
        <taxon>Pseudomonadota</taxon>
        <taxon>Gammaproteobacteria</taxon>
        <taxon>Enterobacterales</taxon>
        <taxon>Enterobacteriaceae</taxon>
        <taxon>Enterobacter</taxon>
        <taxon>Enterobacter cloacae complex</taxon>
    </lineage>
</organism>
<accession>A0A076U4A5</accession>
<evidence type="ECO:0000256" key="1">
    <source>
        <dbReference type="SAM" id="MobiDB-lite"/>
    </source>
</evidence>
<evidence type="ECO:0000313" key="2">
    <source>
        <dbReference type="EMBL" id="AIK01999.1"/>
    </source>
</evidence>
<dbReference type="EMBL" id="KF998104">
    <property type="protein sequence ID" value="AIK01999.1"/>
    <property type="molecule type" value="Genomic_DNA"/>
</dbReference>
<proteinExistence type="predicted"/>
<dbReference type="AlphaFoldDB" id="A0A076U4A5"/>
<keyword evidence="2" id="KW-0614">Plasmid</keyword>
<feature type="region of interest" description="Disordered" evidence="1">
    <location>
        <begin position="1"/>
        <end position="33"/>
    </location>
</feature>
<protein>
    <submittedName>
        <fullName evidence="2">Uncharacterized protein</fullName>
    </submittedName>
</protein>
<reference evidence="2" key="1">
    <citation type="journal article" date="2014" name="Antimicrob. Agents Chemother.">
        <title>Resistome Analysis of Enterobacter cloacae CY01, an Extensively Drug-Resistant Strain Producing VIM-1 Metallo-?-Lactamase from China.</title>
        <authorList>
            <person name="Yang L."/>
            <person name="Wu A.W."/>
            <person name="Su D.H."/>
            <person name="Lin Y.P."/>
            <person name="Chen D.Q."/>
            <person name="Qiu Y.R."/>
        </authorList>
    </citation>
    <scope>NUCLEOTIDE SEQUENCE</scope>
    <source>
        <strain evidence="2">CY01</strain>
        <plasmid evidence="2">pCY-VIM</plasmid>
    </source>
</reference>